<protein>
    <submittedName>
        <fullName evidence="1">Uncharacterized protein</fullName>
    </submittedName>
</protein>
<dbReference type="RefSeq" id="WP_136579871.1">
    <property type="nucleotide sequence ID" value="NZ_STFF01000008.1"/>
</dbReference>
<gene>
    <name evidence="1" type="ORF">FAM09_24870</name>
</gene>
<sequence length="612" mass="68330">MIGIQRRPYTINLAGNSILYQLYDSEAVADNSYTFEVKVLFARYEEAAAPVEIAIIPLAPYKGVAFIDLADLLNSQLNFYTPDPATAGAQSTGLHSGKFFIHYRRVSTTNTNTPWNTSEEQSVCNIVKGGVHPYMWKGNNFFINYFPTNKPFLTWQQRGRLASLTEPLWLTWLNTDVAGNVALTVKIQLTYTDATQTTTQYNIAQPLKQFFVYFLPAGVLQLGLQALQANKTIWYWDVWVTNVNDELLTEKYRFQHDQRNDYNQKFLLYRNSLGGLDTVRIRGVIETNIALDGQDIEMTAAADWPFTNTLPRFDASTPHRELPAYKGDAGYITREEQERLRDAFLNREVYMAQGSRLLPVKLLTKQYRLRATTDKLFSLPIEWMLADAGSYYYTPGVSLGDGQNNFIDLNNVDLGDGQSNEVCEIIMLLGAATTTYSGANATVNFFYQVPTGTPKKLQYKIPGFITNWTDLTYQPSGILSYTVLAGQSITLYMRTVCQNDGYGPVVMKTVNTTTAGQDANSTVRNHTDIPFSYILTRNGALIAQGSIGPGVYDPIFVPGGTASYDLELIGIVPSNAILSIGFNEHAGNITGQHVLWNNITSNAFAGMIISIF</sequence>
<comment type="caution">
    <text evidence="1">The sequence shown here is derived from an EMBL/GenBank/DDBJ whole genome shotgun (WGS) entry which is preliminary data.</text>
</comment>
<keyword evidence="2" id="KW-1185">Reference proteome</keyword>
<dbReference type="OrthoDB" id="681011at2"/>
<dbReference type="Proteomes" id="UP000306918">
    <property type="component" value="Unassembled WGS sequence"/>
</dbReference>
<evidence type="ECO:0000313" key="2">
    <source>
        <dbReference type="Proteomes" id="UP000306918"/>
    </source>
</evidence>
<accession>A0A4S8HH43</accession>
<reference evidence="1 2" key="1">
    <citation type="submission" date="2019-04" db="EMBL/GenBank/DDBJ databases">
        <title>Niastella caeni sp. nov., isolated from activated sludge.</title>
        <authorList>
            <person name="Sheng M."/>
        </authorList>
    </citation>
    <scope>NUCLEOTIDE SEQUENCE [LARGE SCALE GENOMIC DNA]</scope>
    <source>
        <strain evidence="1 2">HX-2-15</strain>
    </source>
</reference>
<organism evidence="1 2">
    <name type="scientific">Niastella caeni</name>
    <dbReference type="NCBI Taxonomy" id="2569763"/>
    <lineage>
        <taxon>Bacteria</taxon>
        <taxon>Pseudomonadati</taxon>
        <taxon>Bacteroidota</taxon>
        <taxon>Chitinophagia</taxon>
        <taxon>Chitinophagales</taxon>
        <taxon>Chitinophagaceae</taxon>
        <taxon>Niastella</taxon>
    </lineage>
</organism>
<proteinExistence type="predicted"/>
<evidence type="ECO:0000313" key="1">
    <source>
        <dbReference type="EMBL" id="THU34255.1"/>
    </source>
</evidence>
<name>A0A4S8HH43_9BACT</name>
<dbReference type="EMBL" id="STFF01000008">
    <property type="protein sequence ID" value="THU34255.1"/>
    <property type="molecule type" value="Genomic_DNA"/>
</dbReference>
<dbReference type="AlphaFoldDB" id="A0A4S8HH43"/>